<comment type="similarity">
    <text evidence="1">Belongs to the peptidase C15 family.</text>
</comment>
<dbReference type="InterPro" id="IPR000816">
    <property type="entry name" value="Peptidase_C15"/>
</dbReference>
<dbReference type="PANTHER" id="PTHR23402:SF1">
    <property type="entry name" value="PYROGLUTAMYL-PEPTIDASE I"/>
    <property type="match status" value="1"/>
</dbReference>
<dbReference type="Pfam" id="PF01470">
    <property type="entry name" value="Peptidase_C15"/>
    <property type="match status" value="1"/>
</dbReference>
<dbReference type="Proteomes" id="UP001241603">
    <property type="component" value="Unassembled WGS sequence"/>
</dbReference>
<proteinExistence type="inferred from homology"/>
<evidence type="ECO:0000256" key="7">
    <source>
        <dbReference type="ARBA" id="ARBA00030836"/>
    </source>
</evidence>
<dbReference type="PRINTS" id="PR00706">
    <property type="entry name" value="PYROGLUPTASE"/>
</dbReference>
<keyword evidence="4" id="KW-0645">Protease</keyword>
<organism evidence="9 10">
    <name type="scientific">Kaistia dalseonensis</name>
    <dbReference type="NCBI Taxonomy" id="410840"/>
    <lineage>
        <taxon>Bacteria</taxon>
        <taxon>Pseudomonadati</taxon>
        <taxon>Pseudomonadota</taxon>
        <taxon>Alphaproteobacteria</taxon>
        <taxon>Hyphomicrobiales</taxon>
        <taxon>Kaistiaceae</taxon>
        <taxon>Kaistia</taxon>
    </lineage>
</organism>
<protein>
    <recommendedName>
        <fullName evidence="2">Pyrrolidone-carboxylate peptidase</fullName>
    </recommendedName>
    <alternativeName>
        <fullName evidence="7">5-oxoprolyl-peptidase</fullName>
    </alternativeName>
    <alternativeName>
        <fullName evidence="8">Pyroglutamyl-peptidase I</fullName>
    </alternativeName>
</protein>
<evidence type="ECO:0000256" key="5">
    <source>
        <dbReference type="ARBA" id="ARBA00022801"/>
    </source>
</evidence>
<sequence>MSGPIGLVTGSEPFAGLPTNPAELVLPFIDGLVIEGVTIRTRATPVSRDRLPTLLPALIDEVRPVFVLALGLALGAPVVRIEKIGVNACHFAIPDNEGVRPLGGVPIDADGPPARFATWDAEAVAAAIVEEGIPARTSFHAGTHLCNVTLYTYLGALEGRGMTSPCGFLHLPYLPEQIVWMMRQRGGAPETAPGSPLDLPSMALETQVRAVKAALGAMARQALARPPLAASPPLVPEEHP</sequence>
<keyword evidence="10" id="KW-1185">Reference proteome</keyword>
<reference evidence="9 10" key="1">
    <citation type="submission" date="2023-07" db="EMBL/GenBank/DDBJ databases">
        <title>Genomic Encyclopedia of Type Strains, Phase IV (KMG-IV): sequencing the most valuable type-strain genomes for metagenomic binning, comparative biology and taxonomic classification.</title>
        <authorList>
            <person name="Goeker M."/>
        </authorList>
    </citation>
    <scope>NUCLEOTIDE SEQUENCE [LARGE SCALE GENOMIC DNA]</scope>
    <source>
        <strain evidence="9 10">B6-8</strain>
    </source>
</reference>
<evidence type="ECO:0000256" key="8">
    <source>
        <dbReference type="ARBA" id="ARBA00031559"/>
    </source>
</evidence>
<dbReference type="EMBL" id="JAUSVO010000004">
    <property type="protein sequence ID" value="MDQ0438758.1"/>
    <property type="molecule type" value="Genomic_DNA"/>
</dbReference>
<evidence type="ECO:0000256" key="2">
    <source>
        <dbReference type="ARBA" id="ARBA00019191"/>
    </source>
</evidence>
<accession>A0ABU0H8W6</accession>
<keyword evidence="5 9" id="KW-0378">Hydrolase</keyword>
<evidence type="ECO:0000313" key="10">
    <source>
        <dbReference type="Proteomes" id="UP001241603"/>
    </source>
</evidence>
<keyword evidence="6" id="KW-0788">Thiol protease</keyword>
<evidence type="ECO:0000256" key="6">
    <source>
        <dbReference type="ARBA" id="ARBA00022807"/>
    </source>
</evidence>
<dbReference type="RefSeq" id="WP_266349648.1">
    <property type="nucleotide sequence ID" value="NZ_JAPKNG010000004.1"/>
</dbReference>
<evidence type="ECO:0000313" key="9">
    <source>
        <dbReference type="EMBL" id="MDQ0438758.1"/>
    </source>
</evidence>
<comment type="caution">
    <text evidence="9">The sequence shown here is derived from an EMBL/GenBank/DDBJ whole genome shotgun (WGS) entry which is preliminary data.</text>
</comment>
<evidence type="ECO:0000256" key="4">
    <source>
        <dbReference type="ARBA" id="ARBA00022670"/>
    </source>
</evidence>
<dbReference type="Gene3D" id="3.40.630.20">
    <property type="entry name" value="Peptidase C15, pyroglutamyl peptidase I-like"/>
    <property type="match status" value="1"/>
</dbReference>
<dbReference type="InterPro" id="IPR016125">
    <property type="entry name" value="Peptidase_C15-like"/>
</dbReference>
<name>A0ABU0H8W6_9HYPH</name>
<evidence type="ECO:0000256" key="3">
    <source>
        <dbReference type="ARBA" id="ARBA00022490"/>
    </source>
</evidence>
<evidence type="ECO:0000256" key="1">
    <source>
        <dbReference type="ARBA" id="ARBA00006641"/>
    </source>
</evidence>
<dbReference type="GO" id="GO:0016920">
    <property type="term" value="F:pyroglutamyl-peptidase activity"/>
    <property type="evidence" value="ECO:0007669"/>
    <property type="project" value="UniProtKB-EC"/>
</dbReference>
<dbReference type="PANTHER" id="PTHR23402">
    <property type="entry name" value="PROTEASE FAMILY C15 PYROGLUTAMYL-PEPTIDASE I-RELATED"/>
    <property type="match status" value="1"/>
</dbReference>
<keyword evidence="3" id="KW-0963">Cytoplasm</keyword>
<dbReference type="PIRSF" id="PIRSF015592">
    <property type="entry name" value="Prld-crbxl_pptds"/>
    <property type="match status" value="1"/>
</dbReference>
<gene>
    <name evidence="9" type="ORF">QO014_003153</name>
</gene>
<dbReference type="CDD" id="cd00501">
    <property type="entry name" value="Peptidase_C15"/>
    <property type="match status" value="1"/>
</dbReference>
<dbReference type="InterPro" id="IPR036440">
    <property type="entry name" value="Peptidase_C15-like_sf"/>
</dbReference>
<dbReference type="SUPFAM" id="SSF53182">
    <property type="entry name" value="Pyrrolidone carboxyl peptidase (pyroglutamate aminopeptidase)"/>
    <property type="match status" value="1"/>
</dbReference>